<accession>B8HKS0</accession>
<dbReference type="STRING" id="395961.Cyan7425_4606"/>
<proteinExistence type="predicted"/>
<dbReference type="eggNOG" id="ENOG50338NW">
    <property type="taxonomic scope" value="Bacteria"/>
</dbReference>
<name>B8HKS0_CYAP4</name>
<reference evidence="1" key="1">
    <citation type="submission" date="2009-01" db="EMBL/GenBank/DDBJ databases">
        <title>Complete sequence of chromosome Cyanothece sp. PCC 7425.</title>
        <authorList>
            <consortium name="US DOE Joint Genome Institute"/>
            <person name="Lucas S."/>
            <person name="Copeland A."/>
            <person name="Lapidus A."/>
            <person name="Glavina del Rio T."/>
            <person name="Dalin E."/>
            <person name="Tice H."/>
            <person name="Bruce D."/>
            <person name="Goodwin L."/>
            <person name="Pitluck S."/>
            <person name="Sims D."/>
            <person name="Meineke L."/>
            <person name="Brettin T."/>
            <person name="Detter J.C."/>
            <person name="Han C."/>
            <person name="Larimer F."/>
            <person name="Land M."/>
            <person name="Hauser L."/>
            <person name="Kyrpides N."/>
            <person name="Ovchinnikova G."/>
            <person name="Liberton M."/>
            <person name="Stoeckel J."/>
            <person name="Banerjee A."/>
            <person name="Singh A."/>
            <person name="Page L."/>
            <person name="Sato H."/>
            <person name="Zhao L."/>
            <person name="Sherman L."/>
            <person name="Pakrasi H."/>
            <person name="Richardson P."/>
        </authorList>
    </citation>
    <scope>NUCLEOTIDE SEQUENCE</scope>
    <source>
        <strain evidence="1">PCC 7425</strain>
    </source>
</reference>
<sequence length="105" mass="12175">MVYRLRYLFDFGSGICLWAADDRTRADFDYPVHSSKLPITATLQHRIEFVLAWYDTFLDWDHPPAQTHWSSTERTQFNQAAQEVLALLRAQLGSKFEIIDHSGTA</sequence>
<dbReference type="KEGG" id="cyn:Cyan7425_4606"/>
<dbReference type="HOGENOM" id="CLU_164088_0_0_3"/>
<protein>
    <submittedName>
        <fullName evidence="1">Uncharacterized protein</fullName>
    </submittedName>
</protein>
<gene>
    <name evidence="1" type="ordered locus">Cyan7425_4606</name>
</gene>
<evidence type="ECO:0000313" key="1">
    <source>
        <dbReference type="EMBL" id="ACL46914.1"/>
    </source>
</evidence>
<organism evidence="1">
    <name type="scientific">Cyanothece sp. (strain PCC 7425 / ATCC 29141)</name>
    <dbReference type="NCBI Taxonomy" id="395961"/>
    <lineage>
        <taxon>Bacteria</taxon>
        <taxon>Bacillati</taxon>
        <taxon>Cyanobacteriota</taxon>
        <taxon>Cyanophyceae</taxon>
        <taxon>Gomontiellales</taxon>
        <taxon>Cyanothecaceae</taxon>
        <taxon>Cyanothece</taxon>
    </lineage>
</organism>
<dbReference type="EMBL" id="CP001344">
    <property type="protein sequence ID" value="ACL46914.1"/>
    <property type="molecule type" value="Genomic_DNA"/>
</dbReference>
<dbReference type="AlphaFoldDB" id="B8HKS0"/>